<evidence type="ECO:0000313" key="2">
    <source>
        <dbReference type="Proteomes" id="UP000658514"/>
    </source>
</evidence>
<proteinExistence type="predicted"/>
<organism evidence="1 2">
    <name type="scientific">Calothrix parietina FACHB-288</name>
    <dbReference type="NCBI Taxonomy" id="2692896"/>
    <lineage>
        <taxon>Bacteria</taxon>
        <taxon>Bacillati</taxon>
        <taxon>Cyanobacteriota</taxon>
        <taxon>Cyanophyceae</taxon>
        <taxon>Nostocales</taxon>
        <taxon>Calotrichaceae</taxon>
        <taxon>Calothrix</taxon>
    </lineage>
</organism>
<dbReference type="Proteomes" id="UP000658514">
    <property type="component" value="Unassembled WGS sequence"/>
</dbReference>
<accession>A0ABR8ABV9</accession>
<keyword evidence="2" id="KW-1185">Reference proteome</keyword>
<dbReference type="RefSeq" id="WP_190544575.1">
    <property type="nucleotide sequence ID" value="NZ_CAWPNO010000060.1"/>
</dbReference>
<reference evidence="1 2" key="1">
    <citation type="journal article" date="2020" name="ISME J.">
        <title>Comparative genomics reveals insights into cyanobacterial evolution and habitat adaptation.</title>
        <authorList>
            <person name="Chen M.Y."/>
            <person name="Teng W.K."/>
            <person name="Zhao L."/>
            <person name="Hu C.X."/>
            <person name="Zhou Y.K."/>
            <person name="Han B.P."/>
            <person name="Song L.R."/>
            <person name="Shu W.S."/>
        </authorList>
    </citation>
    <scope>NUCLEOTIDE SEQUENCE [LARGE SCALE GENOMIC DNA]</scope>
    <source>
        <strain evidence="1 2">FACHB-288</strain>
    </source>
</reference>
<dbReference type="EMBL" id="JACJQH010000028">
    <property type="protein sequence ID" value="MBD2197477.1"/>
    <property type="molecule type" value="Genomic_DNA"/>
</dbReference>
<comment type="caution">
    <text evidence="1">The sequence shown here is derived from an EMBL/GenBank/DDBJ whole genome shotgun (WGS) entry which is preliminary data.</text>
</comment>
<name>A0ABR8ABV9_9CYAN</name>
<protein>
    <submittedName>
        <fullName evidence="1">Uncharacterized protein</fullName>
    </submittedName>
</protein>
<sequence length="165" mass="19000">MPPKINDSVTWQQAETLMQPAFIRVVDNIRKQLDVSSWIGTYHEVLIWPGNITDETKAMVTNLLQEMETATPEQADEIRKTLSHLPVPHPGYHLLLQRQEQQITIDLWDLCYQVCFINYSPDAVNAEAVEIDTSLIDEMGEVDWQHLEVKTKELVEQVFANLPTD</sequence>
<evidence type="ECO:0000313" key="1">
    <source>
        <dbReference type="EMBL" id="MBD2197477.1"/>
    </source>
</evidence>
<gene>
    <name evidence="1" type="ORF">H6G24_18550</name>
</gene>